<comment type="cofactor">
    <cofactor evidence="10">
        <name>Mn(2+)</name>
        <dbReference type="ChEBI" id="CHEBI:29035"/>
    </cofactor>
    <text evidence="10">Binds 1 Mn(2+) ion per subunit.</text>
</comment>
<protein>
    <recommendedName>
        <fullName evidence="3 10">Phosphoenolpyruvate carboxykinase (ATP)</fullName>
        <shortName evidence="10">PCK</shortName>
        <shortName evidence="10">PEP carboxykinase</shortName>
        <shortName evidence="10">PEPCK</shortName>
        <ecNumber evidence="3 10">4.1.1.49</ecNumber>
    </recommendedName>
</protein>
<evidence type="ECO:0000256" key="9">
    <source>
        <dbReference type="ARBA" id="ARBA00047371"/>
    </source>
</evidence>
<dbReference type="NCBIfam" id="NF006820">
    <property type="entry name" value="PRK09344.1-2"/>
    <property type="match status" value="1"/>
</dbReference>
<dbReference type="Gene3D" id="3.40.449.10">
    <property type="entry name" value="Phosphoenolpyruvate Carboxykinase, domain 1"/>
    <property type="match status" value="1"/>
</dbReference>
<dbReference type="PANTHER" id="PTHR30031">
    <property type="entry name" value="PHOSPHOENOLPYRUVATE CARBOXYKINASE ATP"/>
    <property type="match status" value="1"/>
</dbReference>
<feature type="binding site" evidence="10">
    <location>
        <position position="324"/>
    </location>
    <ligand>
        <name>ATP</name>
        <dbReference type="ChEBI" id="CHEBI:30616"/>
    </ligand>
</feature>
<evidence type="ECO:0000256" key="5">
    <source>
        <dbReference type="ARBA" id="ARBA00022741"/>
    </source>
</evidence>
<comment type="subcellular location">
    <subcellularLocation>
        <location evidence="10">Cytoplasm</location>
    </subcellularLocation>
</comment>
<evidence type="ECO:0000313" key="11">
    <source>
        <dbReference type="EMBL" id="USG61342.1"/>
    </source>
</evidence>
<dbReference type="NCBIfam" id="TIGR00224">
    <property type="entry name" value="pckA"/>
    <property type="match status" value="1"/>
</dbReference>
<dbReference type="Gene3D" id="2.170.8.10">
    <property type="entry name" value="Phosphoenolpyruvate Carboxykinase, domain 2"/>
    <property type="match status" value="1"/>
</dbReference>
<dbReference type="NCBIfam" id="NF006821">
    <property type="entry name" value="PRK09344.1-3"/>
    <property type="match status" value="1"/>
</dbReference>
<dbReference type="HAMAP" id="MF_00453">
    <property type="entry name" value="PEPCK_ATP"/>
    <property type="match status" value="1"/>
</dbReference>
<comment type="function">
    <text evidence="10">Involved in the gluconeogenesis. Catalyzes the conversion of oxaloacetate (OAA) to phosphoenolpyruvate (PEP) through direct phosphoryl transfer between the nucleoside triphosphate and OAA.</text>
</comment>
<keyword evidence="5 10" id="KW-0547">Nucleotide-binding</keyword>
<feature type="binding site" evidence="10">
    <location>
        <position position="202"/>
    </location>
    <ligand>
        <name>ATP</name>
        <dbReference type="ChEBI" id="CHEBI:30616"/>
    </ligand>
</feature>
<comment type="catalytic activity">
    <reaction evidence="9 10">
        <text>oxaloacetate + ATP = phosphoenolpyruvate + ADP + CO2</text>
        <dbReference type="Rhea" id="RHEA:18617"/>
        <dbReference type="ChEBI" id="CHEBI:16452"/>
        <dbReference type="ChEBI" id="CHEBI:16526"/>
        <dbReference type="ChEBI" id="CHEBI:30616"/>
        <dbReference type="ChEBI" id="CHEBI:58702"/>
        <dbReference type="ChEBI" id="CHEBI:456216"/>
        <dbReference type="EC" id="4.1.1.49"/>
    </reaction>
</comment>
<feature type="binding site" evidence="10">
    <location>
        <position position="202"/>
    </location>
    <ligand>
        <name>Mn(2+)</name>
        <dbReference type="ChEBI" id="CHEBI:29035"/>
    </ligand>
</feature>
<evidence type="ECO:0000313" key="12">
    <source>
        <dbReference type="Proteomes" id="UP001056291"/>
    </source>
</evidence>
<evidence type="ECO:0000256" key="3">
    <source>
        <dbReference type="ARBA" id="ARBA00012363"/>
    </source>
</evidence>
<dbReference type="EC" id="4.1.1.49" evidence="3 10"/>
<proteinExistence type="inferred from homology"/>
<organism evidence="11 12">
    <name type="scientific">Sneathiella marina</name>
    <dbReference type="NCBI Taxonomy" id="2950108"/>
    <lineage>
        <taxon>Bacteria</taxon>
        <taxon>Pseudomonadati</taxon>
        <taxon>Pseudomonadota</taxon>
        <taxon>Alphaproteobacteria</taxon>
        <taxon>Sneathiellales</taxon>
        <taxon>Sneathiellaceae</taxon>
        <taxon>Sneathiella</taxon>
    </lineage>
</organism>
<keyword evidence="4 10" id="KW-0312">Gluconeogenesis</keyword>
<keyword evidence="10" id="KW-0963">Cytoplasm</keyword>
<keyword evidence="6 10" id="KW-0210">Decarboxylase</keyword>
<dbReference type="PANTHER" id="PTHR30031:SF0">
    <property type="entry name" value="PHOSPHOENOLPYRUVATE CARBOXYKINASE (ATP)"/>
    <property type="match status" value="1"/>
</dbReference>
<feature type="binding site" evidence="10">
    <location>
        <position position="221"/>
    </location>
    <ligand>
        <name>Mn(2+)</name>
        <dbReference type="ChEBI" id="CHEBI:29035"/>
    </ligand>
</feature>
<dbReference type="Gene3D" id="3.90.228.20">
    <property type="match status" value="1"/>
</dbReference>
<evidence type="ECO:0000256" key="7">
    <source>
        <dbReference type="ARBA" id="ARBA00022840"/>
    </source>
</evidence>
<evidence type="ECO:0000256" key="2">
    <source>
        <dbReference type="ARBA" id="ARBA00006052"/>
    </source>
</evidence>
<dbReference type="InterPro" id="IPR008210">
    <property type="entry name" value="PEP_carboxykinase_N"/>
</dbReference>
<dbReference type="InterPro" id="IPR015994">
    <property type="entry name" value="PEPCK_ATP_CS"/>
</dbReference>
<dbReference type="EMBL" id="CP098747">
    <property type="protein sequence ID" value="USG61342.1"/>
    <property type="molecule type" value="Genomic_DNA"/>
</dbReference>
<comment type="caution">
    <text evidence="10">Lacks conserved residue(s) required for the propagation of feature annotation.</text>
</comment>
<comment type="pathway">
    <text evidence="1 10">Carbohydrate biosynthesis; gluconeogenesis.</text>
</comment>
<feature type="binding site" evidence="10">
    <location>
        <position position="286"/>
    </location>
    <ligand>
        <name>ATP</name>
        <dbReference type="ChEBI" id="CHEBI:30616"/>
    </ligand>
</feature>
<dbReference type="Proteomes" id="UP001056291">
    <property type="component" value="Chromosome"/>
</dbReference>
<comment type="similarity">
    <text evidence="2 10">Belongs to the phosphoenolpyruvate carboxykinase (ATP) family.</text>
</comment>
<dbReference type="CDD" id="cd00484">
    <property type="entry name" value="PEPCK_ATP"/>
    <property type="match status" value="1"/>
</dbReference>
<accession>A0ABY4W303</accession>
<gene>
    <name evidence="10" type="primary">pckA</name>
    <name evidence="11" type="ORF">NBZ79_19470</name>
</gene>
<feature type="binding site" evidence="10">
    <location>
        <position position="61"/>
    </location>
    <ligand>
        <name>substrate</name>
    </ligand>
</feature>
<keyword evidence="12" id="KW-1185">Reference proteome</keyword>
<keyword evidence="10" id="KW-0479">Metal-binding</keyword>
<evidence type="ECO:0000256" key="1">
    <source>
        <dbReference type="ARBA" id="ARBA00004742"/>
    </source>
</evidence>
<dbReference type="Pfam" id="PF01293">
    <property type="entry name" value="PEPCK_ATP"/>
    <property type="match status" value="1"/>
</dbReference>
<dbReference type="InterPro" id="IPR001272">
    <property type="entry name" value="PEP_carboxykinase_ATP"/>
</dbReference>
<feature type="binding site" evidence="10">
    <location>
        <position position="221"/>
    </location>
    <ligand>
        <name>ATP</name>
        <dbReference type="ChEBI" id="CHEBI:30616"/>
    </ligand>
</feature>
<keyword evidence="7 10" id="KW-0067">ATP-binding</keyword>
<dbReference type="PIRSF" id="PIRSF006294">
    <property type="entry name" value="PEP_crbxkin"/>
    <property type="match status" value="1"/>
</dbReference>
<dbReference type="SUPFAM" id="SSF53795">
    <property type="entry name" value="PEP carboxykinase-like"/>
    <property type="match status" value="1"/>
</dbReference>
<name>A0ABY4W303_9PROT</name>
<evidence type="ECO:0000256" key="10">
    <source>
        <dbReference type="HAMAP-Rule" id="MF_00453"/>
    </source>
</evidence>
<dbReference type="InterPro" id="IPR013035">
    <property type="entry name" value="PEP_carboxykinase_C"/>
</dbReference>
<feature type="binding site" evidence="10">
    <location>
        <position position="324"/>
    </location>
    <ligand>
        <name>substrate</name>
    </ligand>
</feature>
<evidence type="ECO:0000256" key="8">
    <source>
        <dbReference type="ARBA" id="ARBA00023239"/>
    </source>
</evidence>
<feature type="binding site" evidence="10">
    <location>
        <position position="258"/>
    </location>
    <ligand>
        <name>Mn(2+)</name>
        <dbReference type="ChEBI" id="CHEBI:29035"/>
    </ligand>
</feature>
<dbReference type="GO" id="GO:0004612">
    <property type="term" value="F:phosphoenolpyruvate carboxykinase (ATP) activity"/>
    <property type="evidence" value="ECO:0007669"/>
    <property type="project" value="UniProtKB-EC"/>
</dbReference>
<feature type="binding site" evidence="10">
    <location>
        <position position="450"/>
    </location>
    <ligand>
        <name>ATP</name>
        <dbReference type="ChEBI" id="CHEBI:30616"/>
    </ligand>
</feature>
<feature type="binding site" evidence="10">
    <location>
        <position position="196"/>
    </location>
    <ligand>
        <name>substrate</name>
    </ligand>
</feature>
<sequence>MEQLGPHKSSYGLDKNGLDNVGKVYWNLSAPALYQEALIRGEASLAAGGPLVALTGQHTGRSANDKFIVKESSSENNIWWGQVNKPIDAEKFTGLHEKMRQYLTGREVFVQDCYAGADPAHRLPVRVITECAWHNLFARNMFIQPAAEELANFEPEFTILQIPSFEANPAVDGTRSEVFVLPNFAEKLVIIGGTSYAGEIKKSVFSILNYLLPEKQTLPMHCSVNVNEEGNSTVFFGLSGTGKTTLSADASKMLIGDDEHGWSDDGVFNFEGGCYAKVIKLSQEAEPEIFETTRRFGTVLENVVVDDATGELDLDDNRYTENTRASYPIDFIPNASDTGIAGNPTNVIMLTADAFGVLPPISKLTPEQAMYHFLSGYTAKLAGTEKGLGSEPQATFSTCFGAPFMPRHPSVYASLLGDKIAKHGVNCWLVNTGWTGGEYGTGHRMPIGYTRALVNAALDGTLAKTDTEKDPFFGLAMPVSCSGVPTEILNPRNTWSDKAAYDAKAQDLVSRFIENFEQFSDYVGPEVLESAPKTA</sequence>
<reference evidence="11" key="1">
    <citation type="submission" date="2022-06" db="EMBL/GenBank/DDBJ databases">
        <title>Sneathiella actinostolidae sp. nov., isolated from a sea anemonein the Western Pacific Ocean.</title>
        <authorList>
            <person name="Wei M.J."/>
        </authorList>
    </citation>
    <scope>NUCLEOTIDE SEQUENCE</scope>
    <source>
        <strain evidence="11">PHK-P5</strain>
    </source>
</reference>
<dbReference type="NCBIfam" id="NF006822">
    <property type="entry name" value="PRK09344.1-4"/>
    <property type="match status" value="1"/>
</dbReference>
<feature type="binding site" evidence="10">
    <location>
        <begin position="237"/>
        <end position="245"/>
    </location>
    <ligand>
        <name>ATP</name>
        <dbReference type="ChEBI" id="CHEBI:30616"/>
    </ligand>
</feature>
<evidence type="ECO:0000256" key="4">
    <source>
        <dbReference type="ARBA" id="ARBA00022432"/>
    </source>
</evidence>
<keyword evidence="8 10" id="KW-0456">Lyase</keyword>
<evidence type="ECO:0000256" key="6">
    <source>
        <dbReference type="ARBA" id="ARBA00022793"/>
    </source>
</evidence>
<dbReference type="SUPFAM" id="SSF68923">
    <property type="entry name" value="PEP carboxykinase N-terminal domain"/>
    <property type="match status" value="1"/>
</dbReference>
<keyword evidence="10" id="KW-0464">Manganese</keyword>
<dbReference type="PROSITE" id="PS00532">
    <property type="entry name" value="PEPCK_ATP"/>
    <property type="match status" value="1"/>
</dbReference>
<feature type="binding site" evidence="10">
    <location>
        <position position="202"/>
    </location>
    <ligand>
        <name>substrate</name>
    </ligand>
</feature>